<dbReference type="PANTHER" id="PTHR34352:SF1">
    <property type="entry name" value="PROTEIN YHFA"/>
    <property type="match status" value="1"/>
</dbReference>
<evidence type="ECO:0000313" key="2">
    <source>
        <dbReference type="Proteomes" id="UP000032544"/>
    </source>
</evidence>
<protein>
    <submittedName>
        <fullName evidence="1">Osmotically inducible protein C</fullName>
    </submittedName>
</protein>
<dbReference type="RefSeq" id="WP_045025747.1">
    <property type="nucleotide sequence ID" value="NZ_JRHC01000001.1"/>
</dbReference>
<dbReference type="Proteomes" id="UP000032544">
    <property type="component" value="Unassembled WGS sequence"/>
</dbReference>
<dbReference type="EMBL" id="JRHC01000001">
    <property type="protein sequence ID" value="KJF44184.1"/>
    <property type="molecule type" value="Genomic_DNA"/>
</dbReference>
<comment type="caution">
    <text evidence="1">The sequence shown here is derived from an EMBL/GenBank/DDBJ whole genome shotgun (WGS) entry which is preliminary data.</text>
</comment>
<proteinExistence type="predicted"/>
<dbReference type="InterPro" id="IPR036102">
    <property type="entry name" value="OsmC/Ohrsf"/>
</dbReference>
<reference evidence="1 2" key="1">
    <citation type="submission" date="2014-09" db="EMBL/GenBank/DDBJ databases">
        <title>Draft Genome Sequence of Draconibacterium sp. JN14CK-3.</title>
        <authorList>
            <person name="Dong C."/>
            <person name="Lai Q."/>
            <person name="Shao Z."/>
        </authorList>
    </citation>
    <scope>NUCLEOTIDE SEQUENCE [LARGE SCALE GENOMIC DNA]</scope>
    <source>
        <strain evidence="1 2">JN14CK-3</strain>
    </source>
</reference>
<dbReference type="SUPFAM" id="SSF82784">
    <property type="entry name" value="OsmC-like"/>
    <property type="match status" value="1"/>
</dbReference>
<dbReference type="InterPro" id="IPR015946">
    <property type="entry name" value="KH_dom-like_a/b"/>
</dbReference>
<sequence length="138" mass="15645">MKHIIDMAWTDKLAFETDMDGHKVVIDATEEVGGSDLGPRPKKLMLTALAGCTGIDVVMILKKMKVELEAFNVIVEGELTEDHPKYYNKMTIVYQFKGKDLPMDKLEKAVKLSEEKYCGVSAVYRQAMEMKTEIRIVE</sequence>
<dbReference type="OrthoDB" id="9804010at2"/>
<dbReference type="AlphaFoldDB" id="A0A0D8JBR6"/>
<dbReference type="STRING" id="1544798.LH29_01255"/>
<name>A0A0D8JBR6_9BACT</name>
<gene>
    <name evidence="1" type="ORF">LH29_01255</name>
</gene>
<dbReference type="Gene3D" id="3.30.300.20">
    <property type="match status" value="1"/>
</dbReference>
<accession>A0A0D8JBR6</accession>
<dbReference type="Pfam" id="PF02566">
    <property type="entry name" value="OsmC"/>
    <property type="match status" value="1"/>
</dbReference>
<dbReference type="PANTHER" id="PTHR34352">
    <property type="entry name" value="PROTEIN YHFA"/>
    <property type="match status" value="1"/>
</dbReference>
<organism evidence="1 2">
    <name type="scientific">Draconibacterium sediminis</name>
    <dbReference type="NCBI Taxonomy" id="1544798"/>
    <lineage>
        <taxon>Bacteria</taxon>
        <taxon>Pseudomonadati</taxon>
        <taxon>Bacteroidota</taxon>
        <taxon>Bacteroidia</taxon>
        <taxon>Marinilabiliales</taxon>
        <taxon>Prolixibacteraceae</taxon>
        <taxon>Draconibacterium</taxon>
    </lineage>
</organism>
<evidence type="ECO:0000313" key="1">
    <source>
        <dbReference type="EMBL" id="KJF44184.1"/>
    </source>
</evidence>
<dbReference type="InterPro" id="IPR003718">
    <property type="entry name" value="OsmC/Ohr_fam"/>
</dbReference>
<keyword evidence="2" id="KW-1185">Reference proteome</keyword>